<organism evidence="3 4">
    <name type="scientific">Gadus morhua</name>
    <name type="common">Atlantic cod</name>
    <dbReference type="NCBI Taxonomy" id="8049"/>
    <lineage>
        <taxon>Eukaryota</taxon>
        <taxon>Metazoa</taxon>
        <taxon>Chordata</taxon>
        <taxon>Craniata</taxon>
        <taxon>Vertebrata</taxon>
        <taxon>Euteleostomi</taxon>
        <taxon>Actinopterygii</taxon>
        <taxon>Neopterygii</taxon>
        <taxon>Teleostei</taxon>
        <taxon>Neoteleostei</taxon>
        <taxon>Acanthomorphata</taxon>
        <taxon>Zeiogadaria</taxon>
        <taxon>Gadariae</taxon>
        <taxon>Gadiformes</taxon>
        <taxon>Gadoidei</taxon>
        <taxon>Gadidae</taxon>
        <taxon>Gadus</taxon>
    </lineage>
</organism>
<protein>
    <submittedName>
        <fullName evidence="3">Ankyrin repeat domain 22</fullName>
    </submittedName>
</protein>
<dbReference type="GeneTree" id="ENSGT00390000009005"/>
<dbReference type="Pfam" id="PF12796">
    <property type="entry name" value="Ank_2"/>
    <property type="match status" value="1"/>
</dbReference>
<keyword evidence="1" id="KW-0040">ANK repeat</keyword>
<name>A0A8C4ZFQ6_GADMO</name>
<dbReference type="PROSITE" id="PS50297">
    <property type="entry name" value="ANK_REP_REGION"/>
    <property type="match status" value="1"/>
</dbReference>
<dbReference type="AlphaFoldDB" id="A0A8C4ZFQ6"/>
<keyword evidence="2" id="KW-1133">Transmembrane helix</keyword>
<dbReference type="PROSITE" id="PS50088">
    <property type="entry name" value="ANK_REPEAT"/>
    <property type="match status" value="2"/>
</dbReference>
<keyword evidence="2" id="KW-0472">Membrane</keyword>
<evidence type="ECO:0000256" key="1">
    <source>
        <dbReference type="PROSITE-ProRule" id="PRU00023"/>
    </source>
</evidence>
<feature type="repeat" description="ANK" evidence="1">
    <location>
        <begin position="95"/>
        <end position="127"/>
    </location>
</feature>
<feature type="repeat" description="ANK" evidence="1">
    <location>
        <begin position="190"/>
        <end position="222"/>
    </location>
</feature>
<dbReference type="SMART" id="SM00248">
    <property type="entry name" value="ANK"/>
    <property type="match status" value="3"/>
</dbReference>
<dbReference type="Proteomes" id="UP000694546">
    <property type="component" value="Chromosome 18"/>
</dbReference>
<evidence type="ECO:0000256" key="2">
    <source>
        <dbReference type="SAM" id="Phobius"/>
    </source>
</evidence>
<dbReference type="InterPro" id="IPR002110">
    <property type="entry name" value="Ankyrin_rpt"/>
</dbReference>
<dbReference type="SUPFAM" id="SSF48403">
    <property type="entry name" value="Ankyrin repeat"/>
    <property type="match status" value="1"/>
</dbReference>
<dbReference type="Ensembl" id="ENSGMOT00000012634.2">
    <property type="protein sequence ID" value="ENSGMOP00000012306.2"/>
    <property type="gene ID" value="ENSGMOG00000024319.1"/>
</dbReference>
<dbReference type="Pfam" id="PF13857">
    <property type="entry name" value="Ank_5"/>
    <property type="match status" value="1"/>
</dbReference>
<dbReference type="Gene3D" id="1.25.40.20">
    <property type="entry name" value="Ankyrin repeat-containing domain"/>
    <property type="match status" value="2"/>
</dbReference>
<keyword evidence="2" id="KW-0812">Transmembrane</keyword>
<dbReference type="PANTHER" id="PTHR47276:SF1">
    <property type="entry name" value="ANKYRIN REPEAT DOMAIN-CONTAINING PROTEIN 22"/>
    <property type="match status" value="1"/>
</dbReference>
<gene>
    <name evidence="3" type="primary">ANKRD22</name>
</gene>
<evidence type="ECO:0000313" key="4">
    <source>
        <dbReference type="Proteomes" id="UP000694546"/>
    </source>
</evidence>
<reference evidence="3" key="1">
    <citation type="submission" date="2025-08" db="UniProtKB">
        <authorList>
            <consortium name="Ensembl"/>
        </authorList>
    </citation>
    <scope>IDENTIFICATION</scope>
</reference>
<proteinExistence type="predicted"/>
<evidence type="ECO:0000313" key="3">
    <source>
        <dbReference type="Ensembl" id="ENSGMOP00000012306.2"/>
    </source>
</evidence>
<keyword evidence="4" id="KW-1185">Reference proteome</keyword>
<accession>A0A8C4ZFQ6</accession>
<dbReference type="InterPro" id="IPR036770">
    <property type="entry name" value="Ankyrin_rpt-contain_sf"/>
</dbReference>
<sequence>MMMLLKTSLLQSLKVKLFKDLMWECNGVLVYAAFKTLGSFGGSDLKLGRKCFEHAVGSEFHEEPACQAAFDNDVRKLYHVLKADPAKLNVQDEGTGDTPLITACRRGNLKVVQYLLDNHADVHLTNKKQRTCLHYVSKRTFTALDYLMIIILMPILLLGFFIMEDKKRKNEKLMKMILSSSVDINAKDYKGNTSLHYLSHKKSHRLVPLLLEKQADAGVKNNLGYTALDIANKKKFLKIVTMLKKAG</sequence>
<dbReference type="InterPro" id="IPR042802">
    <property type="entry name" value="ANR22"/>
</dbReference>
<dbReference type="PANTHER" id="PTHR47276">
    <property type="entry name" value="ANKYRIN REPEAT DOMAIN-CONTAINING PROTEIN 22"/>
    <property type="match status" value="1"/>
</dbReference>
<reference evidence="3" key="2">
    <citation type="submission" date="2025-09" db="UniProtKB">
        <authorList>
            <consortium name="Ensembl"/>
        </authorList>
    </citation>
    <scope>IDENTIFICATION</scope>
</reference>
<feature type="transmembrane region" description="Helical" evidence="2">
    <location>
        <begin position="143"/>
        <end position="163"/>
    </location>
</feature>